<dbReference type="EMBL" id="CPYD01000001">
    <property type="protein sequence ID" value="CND90057.1"/>
    <property type="molecule type" value="Genomic_DNA"/>
</dbReference>
<organism evidence="1 2">
    <name type="scientific">Yersinia nurmii</name>
    <dbReference type="NCBI Taxonomy" id="685706"/>
    <lineage>
        <taxon>Bacteria</taxon>
        <taxon>Pseudomonadati</taxon>
        <taxon>Pseudomonadota</taxon>
        <taxon>Gammaproteobacteria</taxon>
        <taxon>Enterobacterales</taxon>
        <taxon>Yersiniaceae</taxon>
        <taxon>Yersinia</taxon>
    </lineage>
</organism>
<sequence length="95" mass="10934">MRCAWGYFQNADQTKASKQQKGGVNNYAGWPAHRRLVLLSFDNFGFTTGRRFRRDFLSALLIKNDIPHPLQIFLGVYAHRWRGLSHGNVNFLAVP</sequence>
<reference evidence="1 2" key="1">
    <citation type="submission" date="2015-03" db="EMBL/GenBank/DDBJ databases">
        <authorList>
            <consortium name="Pathogen Informatics"/>
            <person name="Murphy D."/>
        </authorList>
    </citation>
    <scope>NUCLEOTIDE SEQUENCE [LARGE SCALE GENOMIC DNA]</scope>
    <source>
        <strain evidence="2">type strain: CIP110231</strain>
    </source>
</reference>
<comment type="caution">
    <text evidence="1">The sequence shown here is derived from an EMBL/GenBank/DDBJ whole genome shotgun (WGS) entry which is preliminary data.</text>
</comment>
<dbReference type="Proteomes" id="UP000040578">
    <property type="component" value="Unassembled WGS sequence"/>
</dbReference>
<keyword evidence="2" id="KW-1185">Reference proteome</keyword>
<evidence type="ECO:0000313" key="2">
    <source>
        <dbReference type="Proteomes" id="UP000040578"/>
    </source>
</evidence>
<protein>
    <submittedName>
        <fullName evidence="1">Uncharacterized protein</fullName>
    </submittedName>
</protein>
<evidence type="ECO:0000313" key="1">
    <source>
        <dbReference type="EMBL" id="CND90057.1"/>
    </source>
</evidence>
<name>A0ABP1Y458_9GAMM</name>
<accession>A0ABP1Y458</accession>
<proteinExistence type="predicted"/>
<gene>
    <name evidence="1" type="ORF">ERS137967_00240</name>
</gene>